<organism evidence="7 8">
    <name type="scientific">Cinara cedri</name>
    <dbReference type="NCBI Taxonomy" id="506608"/>
    <lineage>
        <taxon>Eukaryota</taxon>
        <taxon>Metazoa</taxon>
        <taxon>Ecdysozoa</taxon>
        <taxon>Arthropoda</taxon>
        <taxon>Hexapoda</taxon>
        <taxon>Insecta</taxon>
        <taxon>Pterygota</taxon>
        <taxon>Neoptera</taxon>
        <taxon>Paraneoptera</taxon>
        <taxon>Hemiptera</taxon>
        <taxon>Sternorrhyncha</taxon>
        <taxon>Aphidomorpha</taxon>
        <taxon>Aphidoidea</taxon>
        <taxon>Aphididae</taxon>
        <taxon>Lachninae</taxon>
        <taxon>Cinara</taxon>
    </lineage>
</organism>
<dbReference type="EMBL" id="CABPRJ010002376">
    <property type="protein sequence ID" value="VVC44127.1"/>
    <property type="molecule type" value="Genomic_DNA"/>
</dbReference>
<evidence type="ECO:0000256" key="2">
    <source>
        <dbReference type="ARBA" id="ARBA00022846"/>
    </source>
</evidence>
<dbReference type="Proteomes" id="UP000325440">
    <property type="component" value="Unassembled WGS sequence"/>
</dbReference>
<protein>
    <submittedName>
        <fullName evidence="7">cAMP-dependent protein kinase regulatory subunit, dimerization-anchoring domain</fullName>
    </submittedName>
</protein>
<feature type="region of interest" description="Disordered" evidence="6">
    <location>
        <begin position="444"/>
        <end position="468"/>
    </location>
</feature>
<reference evidence="7 8" key="1">
    <citation type="submission" date="2019-08" db="EMBL/GenBank/DDBJ databases">
        <authorList>
            <person name="Alioto T."/>
            <person name="Alioto T."/>
            <person name="Gomez Garrido J."/>
        </authorList>
    </citation>
    <scope>NUCLEOTIDE SEQUENCE [LARGE SCALE GENOMIC DNA]</scope>
</reference>
<dbReference type="Gene3D" id="1.20.890.10">
    <property type="entry name" value="cAMP-dependent protein kinase regulatory subunit, dimerization-anchoring domain"/>
    <property type="match status" value="1"/>
</dbReference>
<feature type="compositionally biased region" description="Basic and acidic residues" evidence="6">
    <location>
        <begin position="454"/>
        <end position="467"/>
    </location>
</feature>
<name>A0A5E4NK54_9HEMI</name>
<evidence type="ECO:0000313" key="7">
    <source>
        <dbReference type="EMBL" id="VVC44127.1"/>
    </source>
</evidence>
<dbReference type="GO" id="GO:0031514">
    <property type="term" value="C:motile cilium"/>
    <property type="evidence" value="ECO:0007669"/>
    <property type="project" value="UniProtKB-SubCell"/>
</dbReference>
<evidence type="ECO:0000256" key="4">
    <source>
        <dbReference type="ARBA" id="ARBA00023273"/>
    </source>
</evidence>
<feature type="region of interest" description="Disordered" evidence="6">
    <location>
        <begin position="342"/>
        <end position="366"/>
    </location>
</feature>
<sequence length="685" mass="77306">MSATASKCYGVESVSNFSSTIEVPGYFPKMLTEWSKCALRTQPSELIRWSAIYFDMKSNGEHPPIKPYLDPPGQILGPGGLTINALKSLAMTLSNEFETYEKIEQIWDILSLDKDVLLEIVKIGKFEQLNNIKPNEFIGFATAYLNDRLRNTMIMLCDILSKDNLKGIILDDFVTVYRYLARLNCTEALSSNKSDIVFYDKMNIEENDSQYFKYTDSHSSSLKDECSYGSGNEGTNLLDSLSMEGITIWQNDNDELKSLTDMLNIHEIIPPTVNTNICGDFLSPTKTLKEYLNNEDLLSLLSVSSIISKPDSSEISLDASPNDMKLIDENTIAEEYNYNEETMTSGRTSSVLNDLDSDEKDTRSAQNDTDEIINDDVINESNTIQDITSEGNIEISTVVKYEDTINDMDNETYEDDNTNNTIKKMEINTDFIVMLALVEGKNNNNSGQKITTENNEHNLEEDNESTKSEFSLLNRTELNDTTNIEQGNDDEIVFNQTFNENVYINTGIESTDASETSDSDEFQYSEIDQQSQHSMTSIMSRKSSVQTSNITDIVLTTIDKNIDELLVNNELSISADEFGLTDATVEETEHCSYDKNEDELKFSYISSVESIKNKCEETESFRTEEHVRVLAGIGPAIPEKQIQLVVDWVAKCASNQNNYVQEQNLLHFLCPPLDHILMDSDDICI</sequence>
<dbReference type="OrthoDB" id="10067602at2759"/>
<dbReference type="PANTHER" id="PTHR14952:SF9">
    <property type="entry name" value="EF-HAND DOMAIN-CONTAINING PROTEIN"/>
    <property type="match status" value="1"/>
</dbReference>
<evidence type="ECO:0000256" key="5">
    <source>
        <dbReference type="ARBA" id="ARBA00035651"/>
    </source>
</evidence>
<dbReference type="SUPFAM" id="SSF47391">
    <property type="entry name" value="Dimerization-anchoring domain of cAMP-dependent PK regulatory subunit"/>
    <property type="match status" value="1"/>
</dbReference>
<keyword evidence="3" id="KW-0969">Cilium</keyword>
<evidence type="ECO:0000256" key="1">
    <source>
        <dbReference type="ARBA" id="ARBA00004230"/>
    </source>
</evidence>
<gene>
    <name evidence="7" type="ORF">CINCED_3A022390</name>
</gene>
<accession>A0A5E4NK54</accession>
<comment type="subcellular location">
    <subcellularLocation>
        <location evidence="1">Cell projection</location>
        <location evidence="1">Cilium</location>
        <location evidence="1">Flagellum</location>
    </subcellularLocation>
</comment>
<keyword evidence="2" id="KW-0282">Flagellum</keyword>
<keyword evidence="4" id="KW-0966">Cell projection</keyword>
<feature type="compositionally biased region" description="Polar residues" evidence="6">
    <location>
        <begin position="342"/>
        <end position="352"/>
    </location>
</feature>
<keyword evidence="8" id="KW-1185">Reference proteome</keyword>
<evidence type="ECO:0000313" key="8">
    <source>
        <dbReference type="Proteomes" id="UP000325440"/>
    </source>
</evidence>
<dbReference type="PANTHER" id="PTHR14952">
    <property type="entry name" value="ROPPORIN-1-LIKE PROTEIN"/>
    <property type="match status" value="1"/>
</dbReference>
<evidence type="ECO:0000256" key="3">
    <source>
        <dbReference type="ARBA" id="ARBA00023069"/>
    </source>
</evidence>
<evidence type="ECO:0000256" key="6">
    <source>
        <dbReference type="SAM" id="MobiDB-lite"/>
    </source>
</evidence>
<dbReference type="AlphaFoldDB" id="A0A5E4NK54"/>
<comment type="similarity">
    <text evidence="5">Belongs to the ropporin family.</text>
</comment>
<proteinExistence type="inferred from homology"/>